<accession>A0ABU5VXZ4</accession>
<evidence type="ECO:0000313" key="3">
    <source>
        <dbReference type="Proteomes" id="UP001302274"/>
    </source>
</evidence>
<protein>
    <recommendedName>
        <fullName evidence="4">DUF2268 domain-containing protein</fullName>
    </recommendedName>
</protein>
<feature type="signal peptide" evidence="1">
    <location>
        <begin position="1"/>
        <end position="17"/>
    </location>
</feature>
<dbReference type="EMBL" id="JAYGJQ010000002">
    <property type="protein sequence ID" value="MEA9357940.1"/>
    <property type="molecule type" value="Genomic_DNA"/>
</dbReference>
<proteinExistence type="predicted"/>
<comment type="caution">
    <text evidence="2">The sequence shown here is derived from an EMBL/GenBank/DDBJ whole genome shotgun (WGS) entry which is preliminary data.</text>
</comment>
<sequence length="281" mass="31677">MKFLVIMALVMTQNLMAETFNPKYFANEAVQRLAPEAFALRPEAAAFHSVSGKISLKERQALIKLINENPELKAEIVNFKNLDWEKKEKVLKTVFALEVKALKIQAPILIIDSKRIKGEAYFDFDIHNPTPGTVIINPEAIAKDSNPYTALLLLVHETRHSAQFQLAFMSDNSDNPMAKSYKAAFIAQKEHATEIVSFCDFLTLINEYEAFQFGNYVISSLVSGDVDTLGMGTYASQFNQDFTLKIDLGKLFKDYEGGENKETILNTFNGLEKAQYDILIK</sequence>
<feature type="chain" id="PRO_5045568640" description="DUF2268 domain-containing protein" evidence="1">
    <location>
        <begin position="18"/>
        <end position="281"/>
    </location>
</feature>
<dbReference type="Proteomes" id="UP001302274">
    <property type="component" value="Unassembled WGS sequence"/>
</dbReference>
<dbReference type="RefSeq" id="WP_323578135.1">
    <property type="nucleotide sequence ID" value="NZ_JAYGJQ010000002.1"/>
</dbReference>
<evidence type="ECO:0000256" key="1">
    <source>
        <dbReference type="SAM" id="SignalP"/>
    </source>
</evidence>
<organism evidence="2 3">
    <name type="scientific">Bacteriovorax antarcticus</name>
    <dbReference type="NCBI Taxonomy" id="3088717"/>
    <lineage>
        <taxon>Bacteria</taxon>
        <taxon>Pseudomonadati</taxon>
        <taxon>Bdellovibrionota</taxon>
        <taxon>Bacteriovoracia</taxon>
        <taxon>Bacteriovoracales</taxon>
        <taxon>Bacteriovoracaceae</taxon>
        <taxon>Bacteriovorax</taxon>
    </lineage>
</organism>
<reference evidence="2 3" key="1">
    <citation type="submission" date="2023-11" db="EMBL/GenBank/DDBJ databases">
        <title>A Novel Polar Bacteriovorax (B. antarcticus) Isolated from the Biocrust in Antarctica.</title>
        <authorList>
            <person name="Mun W."/>
            <person name="Choi S.Y."/>
            <person name="Mitchell R.J."/>
        </authorList>
    </citation>
    <scope>NUCLEOTIDE SEQUENCE [LARGE SCALE GENOMIC DNA]</scope>
    <source>
        <strain evidence="2 3">PP10</strain>
    </source>
</reference>
<evidence type="ECO:0000313" key="2">
    <source>
        <dbReference type="EMBL" id="MEA9357940.1"/>
    </source>
</evidence>
<evidence type="ECO:0008006" key="4">
    <source>
        <dbReference type="Google" id="ProtNLM"/>
    </source>
</evidence>
<keyword evidence="3" id="KW-1185">Reference proteome</keyword>
<name>A0ABU5VXZ4_9BACT</name>
<keyword evidence="1" id="KW-0732">Signal</keyword>
<gene>
    <name evidence="2" type="ORF">SHI21_17040</name>
</gene>